<dbReference type="RefSeq" id="WP_368009532.1">
    <property type="nucleotide sequence ID" value="NZ_JAMXFF010000074.1"/>
</dbReference>
<protein>
    <submittedName>
        <fullName evidence="1">Uncharacterized protein</fullName>
    </submittedName>
</protein>
<name>A0ABT2N392_9CYAN</name>
<dbReference type="Proteomes" id="UP001525890">
    <property type="component" value="Unassembled WGS sequence"/>
</dbReference>
<dbReference type="EMBL" id="JAMXFF010000074">
    <property type="protein sequence ID" value="MCT7970102.1"/>
    <property type="molecule type" value="Genomic_DNA"/>
</dbReference>
<sequence length="131" mass="14878">MTSLTSIADRPLGFYDETLKAKLSPWIKEGEGMDLEDAITLSRIASTGAWFTSPCAANREYSFMRVALDIGASFSSFDLTDPELITMDDLDHDEWLHLARWSSELVQVRLNDYNRAKVAELHQQSPDYNPF</sequence>
<reference evidence="1 2" key="1">
    <citation type="journal article" date="2022" name="Front. Microbiol.">
        <title>High genomic differentiation and limited gene flow indicate recent cryptic speciation within the genus Laspinema (cyanobacteria).</title>
        <authorList>
            <person name="Stanojkovic A."/>
            <person name="Skoupy S."/>
            <person name="Skaloud P."/>
            <person name="Dvorak P."/>
        </authorList>
    </citation>
    <scope>NUCLEOTIDE SEQUENCE [LARGE SCALE GENOMIC DNA]</scope>
    <source>
        <strain evidence="1 2">D2a</strain>
    </source>
</reference>
<gene>
    <name evidence="1" type="ORF">NG799_27695</name>
</gene>
<organism evidence="1 2">
    <name type="scientific">Laspinema palackyanum D2a</name>
    <dbReference type="NCBI Taxonomy" id="2953684"/>
    <lineage>
        <taxon>Bacteria</taxon>
        <taxon>Bacillati</taxon>
        <taxon>Cyanobacteriota</taxon>
        <taxon>Cyanophyceae</taxon>
        <taxon>Oscillatoriophycideae</taxon>
        <taxon>Oscillatoriales</taxon>
        <taxon>Laspinemataceae</taxon>
        <taxon>Laspinema</taxon>
        <taxon>Laspinema palackyanum</taxon>
    </lineage>
</organism>
<evidence type="ECO:0000313" key="2">
    <source>
        <dbReference type="Proteomes" id="UP001525890"/>
    </source>
</evidence>
<accession>A0ABT2N392</accession>
<keyword evidence="2" id="KW-1185">Reference proteome</keyword>
<comment type="caution">
    <text evidence="1">The sequence shown here is derived from an EMBL/GenBank/DDBJ whole genome shotgun (WGS) entry which is preliminary data.</text>
</comment>
<evidence type="ECO:0000313" key="1">
    <source>
        <dbReference type="EMBL" id="MCT7970102.1"/>
    </source>
</evidence>
<proteinExistence type="predicted"/>